<evidence type="ECO:0000256" key="4">
    <source>
        <dbReference type="ARBA" id="ARBA00022519"/>
    </source>
</evidence>
<reference evidence="15 16" key="1">
    <citation type="submission" date="2018-07" db="EMBL/GenBank/DDBJ databases">
        <title>Genomic Encyclopedia of Type Strains, Phase IV (KMG-IV): sequencing the most valuable type-strain genomes for metagenomic binning, comparative biology and taxonomic classification.</title>
        <authorList>
            <person name="Goeker M."/>
        </authorList>
    </citation>
    <scope>NUCLEOTIDE SEQUENCE [LARGE SCALE GENOMIC DNA]</scope>
    <source>
        <strain evidence="15 16">DSM 16500</strain>
    </source>
</reference>
<keyword evidence="16" id="KW-1185">Reference proteome</keyword>
<evidence type="ECO:0000256" key="3">
    <source>
        <dbReference type="ARBA" id="ARBA00022475"/>
    </source>
</evidence>
<dbReference type="InterPro" id="IPR045308">
    <property type="entry name" value="UbiB_bact"/>
</dbReference>
<protein>
    <submittedName>
        <fullName evidence="15">2-octaprenylphenol hydroxylase</fullName>
    </submittedName>
</protein>
<dbReference type="NCBIfam" id="TIGR01982">
    <property type="entry name" value="UbiB"/>
    <property type="match status" value="1"/>
</dbReference>
<keyword evidence="3" id="KW-1003">Cell membrane</keyword>
<keyword evidence="11 13" id="KW-1133">Transmembrane helix</keyword>
<organism evidence="15 16">
    <name type="scientific">Aquicella lusitana</name>
    <dbReference type="NCBI Taxonomy" id="254246"/>
    <lineage>
        <taxon>Bacteria</taxon>
        <taxon>Pseudomonadati</taxon>
        <taxon>Pseudomonadota</taxon>
        <taxon>Gammaproteobacteria</taxon>
        <taxon>Legionellales</taxon>
        <taxon>Coxiellaceae</taxon>
        <taxon>Aquicella</taxon>
    </lineage>
</organism>
<keyword evidence="9" id="KW-0418">Kinase</keyword>
<evidence type="ECO:0000256" key="13">
    <source>
        <dbReference type="SAM" id="Phobius"/>
    </source>
</evidence>
<dbReference type="InterPro" id="IPR050154">
    <property type="entry name" value="UbiB_kinase"/>
</dbReference>
<evidence type="ECO:0000259" key="14">
    <source>
        <dbReference type="Pfam" id="PF03109"/>
    </source>
</evidence>
<evidence type="ECO:0000256" key="7">
    <source>
        <dbReference type="ARBA" id="ARBA00022692"/>
    </source>
</evidence>
<keyword evidence="5" id="KW-0808">Transferase</keyword>
<gene>
    <name evidence="15" type="ORF">C8D86_10541</name>
</gene>
<keyword evidence="6" id="KW-0831">Ubiquinone biosynthesis</keyword>
<name>A0A370GS46_9COXI</name>
<dbReference type="OrthoDB" id="9795390at2"/>
<dbReference type="GO" id="GO:0005524">
    <property type="term" value="F:ATP binding"/>
    <property type="evidence" value="ECO:0007669"/>
    <property type="project" value="UniProtKB-KW"/>
</dbReference>
<dbReference type="PANTHER" id="PTHR10566:SF113">
    <property type="entry name" value="PROTEIN ACTIVITY OF BC1 COMPLEX KINASE 7, CHLOROPLASTIC"/>
    <property type="match status" value="1"/>
</dbReference>
<sequence length="525" mass="60520">MKFITRLFRLARINFILARYNIDEIVLGSHWFYPMRFIMYFNPFYWTTGRKLPRGVRIRRALEDLGPIFVKIGQIISTRRDLLPDDIAIELAKLQDRVPPFSGVIAKATIEEALNCRIEDAFSEFDMNALASASIAQVHAARLLNGEAVVVKVLRPQIRKIIENDIDLLTTFATMAERYLSHARPFKPRQIVSEVAQTLYDELDLMREGANASQLRRNFAASPLLYVPKIHWEYCRSNVLVMERIYGIPVHDVERLRRAGVNMTKLAQRGIEIFFTQVFRDSFFHADLHPGNIFVCDTDPENPTYIAVDFGIAGSLSHNDQRYLAENMIAFFKRDYQRVAELHIACGWLPPDTRIDQFEGAIRAVSEPIFEQPLRDVSFGQLLLRLFQVARRFNINIQPQLVLLQKTLLSIEGLSRTLAPDLDLWGSAAPQIEKWLKKQVGVKAFFNRIRENLPLWSEQLPEMPSLIYEVLKESKQQQERVRFARMISNAQIEATAHMTKTKVVYFLTGVGVSLLAMGVFFYFGF</sequence>
<keyword evidence="7 13" id="KW-0812">Transmembrane</keyword>
<dbReference type="SUPFAM" id="SSF56112">
    <property type="entry name" value="Protein kinase-like (PK-like)"/>
    <property type="match status" value="1"/>
</dbReference>
<evidence type="ECO:0000256" key="9">
    <source>
        <dbReference type="ARBA" id="ARBA00022777"/>
    </source>
</evidence>
<evidence type="ECO:0000256" key="10">
    <source>
        <dbReference type="ARBA" id="ARBA00022840"/>
    </source>
</evidence>
<dbReference type="CDD" id="cd13972">
    <property type="entry name" value="UbiB"/>
    <property type="match status" value="1"/>
</dbReference>
<dbReference type="AlphaFoldDB" id="A0A370GS46"/>
<evidence type="ECO:0000256" key="2">
    <source>
        <dbReference type="ARBA" id="ARBA00009670"/>
    </source>
</evidence>
<comment type="similarity">
    <text evidence="2">Belongs to the protein kinase superfamily. ADCK protein kinase family.</text>
</comment>
<dbReference type="NCBIfam" id="NF003404">
    <property type="entry name" value="PRK04750.1"/>
    <property type="match status" value="1"/>
</dbReference>
<dbReference type="PANTHER" id="PTHR10566">
    <property type="entry name" value="CHAPERONE-ACTIVITY OF BC1 COMPLEX CABC1 -RELATED"/>
    <property type="match status" value="1"/>
</dbReference>
<keyword evidence="8" id="KW-0547">Nucleotide-binding</keyword>
<dbReference type="Proteomes" id="UP000254720">
    <property type="component" value="Unassembled WGS sequence"/>
</dbReference>
<proteinExistence type="inferred from homology"/>
<evidence type="ECO:0000256" key="11">
    <source>
        <dbReference type="ARBA" id="ARBA00022989"/>
    </source>
</evidence>
<evidence type="ECO:0000256" key="6">
    <source>
        <dbReference type="ARBA" id="ARBA00022688"/>
    </source>
</evidence>
<keyword evidence="12 13" id="KW-0472">Membrane</keyword>
<comment type="pathway">
    <text evidence="1">Cofactor biosynthesis; ubiquinone biosynthesis [regulation].</text>
</comment>
<keyword evidence="10" id="KW-0067">ATP-binding</keyword>
<evidence type="ECO:0000313" key="15">
    <source>
        <dbReference type="EMBL" id="RDI46517.1"/>
    </source>
</evidence>
<dbReference type="GO" id="GO:0016301">
    <property type="term" value="F:kinase activity"/>
    <property type="evidence" value="ECO:0007669"/>
    <property type="project" value="UniProtKB-KW"/>
</dbReference>
<feature type="transmembrane region" description="Helical" evidence="13">
    <location>
        <begin position="503"/>
        <end position="523"/>
    </location>
</feature>
<dbReference type="Pfam" id="PF03109">
    <property type="entry name" value="ABC1"/>
    <property type="match status" value="1"/>
</dbReference>
<dbReference type="EMBL" id="QQAX01000005">
    <property type="protein sequence ID" value="RDI46517.1"/>
    <property type="molecule type" value="Genomic_DNA"/>
</dbReference>
<evidence type="ECO:0000256" key="1">
    <source>
        <dbReference type="ARBA" id="ARBA00005020"/>
    </source>
</evidence>
<feature type="domain" description="ABC1 atypical kinase-like" evidence="14">
    <location>
        <begin position="93"/>
        <end position="343"/>
    </location>
</feature>
<dbReference type="GO" id="GO:0006744">
    <property type="term" value="P:ubiquinone biosynthetic process"/>
    <property type="evidence" value="ECO:0007669"/>
    <property type="project" value="UniProtKB-UniPathway"/>
</dbReference>
<evidence type="ECO:0000313" key="16">
    <source>
        <dbReference type="Proteomes" id="UP000254720"/>
    </source>
</evidence>
<comment type="caution">
    <text evidence="15">The sequence shown here is derived from an EMBL/GenBank/DDBJ whole genome shotgun (WGS) entry which is preliminary data.</text>
</comment>
<dbReference type="RefSeq" id="WP_114833812.1">
    <property type="nucleotide sequence ID" value="NZ_LR699114.1"/>
</dbReference>
<dbReference type="InterPro" id="IPR004147">
    <property type="entry name" value="ABC1_dom"/>
</dbReference>
<evidence type="ECO:0000256" key="5">
    <source>
        <dbReference type="ARBA" id="ARBA00022679"/>
    </source>
</evidence>
<evidence type="ECO:0000256" key="12">
    <source>
        <dbReference type="ARBA" id="ARBA00023136"/>
    </source>
</evidence>
<evidence type="ECO:0000256" key="8">
    <source>
        <dbReference type="ARBA" id="ARBA00022741"/>
    </source>
</evidence>
<keyword evidence="4" id="KW-0997">Cell inner membrane</keyword>
<dbReference type="UniPathway" id="UPA00232"/>
<dbReference type="InterPro" id="IPR011009">
    <property type="entry name" value="Kinase-like_dom_sf"/>
</dbReference>
<accession>A0A370GS46</accession>
<dbReference type="InterPro" id="IPR010232">
    <property type="entry name" value="UbiB"/>
</dbReference>